<dbReference type="EMBL" id="KN847481">
    <property type="protein sequence ID" value="KIX01198.1"/>
    <property type="molecule type" value="Genomic_DNA"/>
</dbReference>
<accession>A0A0D2GS89</accession>
<dbReference type="SUPFAM" id="SSF55729">
    <property type="entry name" value="Acyl-CoA N-acyltransferases (Nat)"/>
    <property type="match status" value="1"/>
</dbReference>
<dbReference type="PANTHER" id="PTHR31438:SF7">
    <property type="entry name" value="ACYLTRANSFERASE MBTK_IUCB-LIKE CONSERVED DOMAIN-CONTAINING PROTEIN"/>
    <property type="match status" value="1"/>
</dbReference>
<comment type="similarity">
    <text evidence="1">Belongs to the lysine N-acyltransferase MbtK family.</text>
</comment>
<dbReference type="AlphaFoldDB" id="A0A0D2GS89"/>
<evidence type="ECO:0000256" key="1">
    <source>
        <dbReference type="ARBA" id="ARBA00009893"/>
    </source>
</evidence>
<dbReference type="Gene3D" id="3.40.630.30">
    <property type="match status" value="1"/>
</dbReference>
<dbReference type="SMART" id="SM01006">
    <property type="entry name" value="AlcB"/>
    <property type="match status" value="1"/>
</dbReference>
<organism evidence="3 4">
    <name type="scientific">Rhinocladiella mackenziei CBS 650.93</name>
    <dbReference type="NCBI Taxonomy" id="1442369"/>
    <lineage>
        <taxon>Eukaryota</taxon>
        <taxon>Fungi</taxon>
        <taxon>Dikarya</taxon>
        <taxon>Ascomycota</taxon>
        <taxon>Pezizomycotina</taxon>
        <taxon>Eurotiomycetes</taxon>
        <taxon>Chaetothyriomycetidae</taxon>
        <taxon>Chaetothyriales</taxon>
        <taxon>Herpotrichiellaceae</taxon>
        <taxon>Rhinocladiella</taxon>
    </lineage>
</organism>
<dbReference type="FunFam" id="3.40.630.30:FF:000080">
    <property type="entry name" value="Siderophore biosynthesis acetylase AceI, putative"/>
    <property type="match status" value="1"/>
</dbReference>
<dbReference type="RefSeq" id="XP_013268334.1">
    <property type="nucleotide sequence ID" value="XM_013412880.1"/>
</dbReference>
<evidence type="ECO:0000313" key="4">
    <source>
        <dbReference type="Proteomes" id="UP000053617"/>
    </source>
</evidence>
<dbReference type="HOGENOM" id="CLU_039848_1_0_1"/>
<dbReference type="PANTHER" id="PTHR31438">
    <property type="entry name" value="LYSINE N-ACYLTRANSFERASE C17G9.06C-RELATED"/>
    <property type="match status" value="1"/>
</dbReference>
<gene>
    <name evidence="3" type="ORF">Z518_08923</name>
</gene>
<protein>
    <recommendedName>
        <fullName evidence="2">Acyltransferase MbtK/IucB-like conserved domain-containing protein</fullName>
    </recommendedName>
</protein>
<evidence type="ECO:0000313" key="3">
    <source>
        <dbReference type="EMBL" id="KIX01198.1"/>
    </source>
</evidence>
<dbReference type="VEuPathDB" id="FungiDB:Z518_08923"/>
<dbReference type="STRING" id="1442369.A0A0D2GS89"/>
<evidence type="ECO:0000259" key="2">
    <source>
        <dbReference type="SMART" id="SM01006"/>
    </source>
</evidence>
<keyword evidence="4" id="KW-1185">Reference proteome</keyword>
<dbReference type="GO" id="GO:0016410">
    <property type="term" value="F:N-acyltransferase activity"/>
    <property type="evidence" value="ECO:0007669"/>
    <property type="project" value="TreeGrafter"/>
</dbReference>
<dbReference type="OrthoDB" id="4250781at2759"/>
<proteinExistence type="inferred from homology"/>
<dbReference type="Pfam" id="PF13523">
    <property type="entry name" value="Acetyltransf_8"/>
    <property type="match status" value="1"/>
</dbReference>
<dbReference type="InterPro" id="IPR016181">
    <property type="entry name" value="Acyl_CoA_acyltransferase"/>
</dbReference>
<dbReference type="GO" id="GO:0019290">
    <property type="term" value="P:siderophore biosynthetic process"/>
    <property type="evidence" value="ECO:0007669"/>
    <property type="project" value="InterPro"/>
</dbReference>
<dbReference type="GeneID" id="25296994"/>
<dbReference type="Proteomes" id="UP000053617">
    <property type="component" value="Unassembled WGS sequence"/>
</dbReference>
<reference evidence="3 4" key="1">
    <citation type="submission" date="2015-01" db="EMBL/GenBank/DDBJ databases">
        <title>The Genome Sequence of Rhinocladiella mackenzie CBS 650.93.</title>
        <authorList>
            <consortium name="The Broad Institute Genomics Platform"/>
            <person name="Cuomo C."/>
            <person name="de Hoog S."/>
            <person name="Gorbushina A."/>
            <person name="Stielow B."/>
            <person name="Teixiera M."/>
            <person name="Abouelleil A."/>
            <person name="Chapman S.B."/>
            <person name="Priest M."/>
            <person name="Young S.K."/>
            <person name="Wortman J."/>
            <person name="Nusbaum C."/>
            <person name="Birren B."/>
        </authorList>
    </citation>
    <scope>NUCLEOTIDE SEQUENCE [LARGE SCALE GENOMIC DNA]</scope>
    <source>
        <strain evidence="3 4">CBS 650.93</strain>
    </source>
</reference>
<feature type="domain" description="Acyltransferase MbtK/IucB-like conserved" evidence="2">
    <location>
        <begin position="264"/>
        <end position="313"/>
    </location>
</feature>
<name>A0A0D2GS89_9EURO</name>
<sequence>MASLALPTTIRLPHPYLTTYAVHEVSSPQTLTSSSAKWLHIRHEPRVLSTGMSTRYDGQAPPEVLHSNAVFSEPRNDKKENELPPFSNNTAWARVRRSPESKIVWNEPSAPKIAQTWLIIYSLFTLRPELEAFRLSLVGSGRETAADELKKVGLAVQHPVPEGKSATAPEAFPEVLIVLRGNFWQGAGSPFGVRPVWAPESNVLASSSRELSSYPQYPLNYTTSTKFPEARIHSFHPRRPAKPVPGSICYSRYIPHLDEHFSMVALDYTSEEHLRLFHQWQNDPRVAAGWNETGTLDQHRAYLRNLHEDPHTFSILAKFDDTYFAYFEVFWAKEDHMGVYGDASDFDRGRHSLVGDSSFRGPHRVSAWWSSLMHYIFLDDPRTMYTVGEPKYTNTTVLSYDLMCGFGVSKLVDLPHKRSAFVRCSRERFFQICPLAYDGQRHVGGTEIPLFAKM</sequence>
<dbReference type="InterPro" id="IPR019432">
    <property type="entry name" value="Acyltransferase_MbtK/IucB-like"/>
</dbReference>